<dbReference type="GO" id="GO:0005524">
    <property type="term" value="F:ATP binding"/>
    <property type="evidence" value="ECO:0007669"/>
    <property type="project" value="UniProtKB-UniRule"/>
</dbReference>
<proteinExistence type="predicted"/>
<dbReference type="PROSITE" id="PS51455">
    <property type="entry name" value="PIPK"/>
    <property type="match status" value="1"/>
</dbReference>
<keyword evidence="2" id="KW-0677">Repeat</keyword>
<evidence type="ECO:0000313" key="6">
    <source>
        <dbReference type="EMBL" id="GAX73551.1"/>
    </source>
</evidence>
<dbReference type="Pfam" id="PF01504">
    <property type="entry name" value="PIP5K"/>
    <property type="match status" value="1"/>
</dbReference>
<dbReference type="Gene3D" id="3.30.800.10">
    <property type="entry name" value="Phosphatidylinositol Phosphate Kinase II Beta"/>
    <property type="match status" value="1"/>
</dbReference>
<dbReference type="OrthoDB" id="70770at2759"/>
<evidence type="ECO:0000256" key="2">
    <source>
        <dbReference type="ARBA" id="ARBA00022737"/>
    </source>
</evidence>
<evidence type="ECO:0000259" key="5">
    <source>
        <dbReference type="PROSITE" id="PS51455"/>
    </source>
</evidence>
<protein>
    <recommendedName>
        <fullName evidence="1">1-phosphatidylinositol-4-phosphate 5-kinase</fullName>
        <ecNumber evidence="1">2.7.1.68</ecNumber>
    </recommendedName>
</protein>
<keyword evidence="3" id="KW-0808">Transferase</keyword>
<dbReference type="PANTHER" id="PTHR23086">
    <property type="entry name" value="PHOSPHATIDYLINOSITOL-4-PHOSPHATE 5-KINASE"/>
    <property type="match status" value="1"/>
</dbReference>
<feature type="compositionally biased region" description="Low complexity" evidence="4">
    <location>
        <begin position="536"/>
        <end position="560"/>
    </location>
</feature>
<dbReference type="InterPro" id="IPR003409">
    <property type="entry name" value="MORN"/>
</dbReference>
<feature type="region of interest" description="Disordered" evidence="4">
    <location>
        <begin position="536"/>
        <end position="618"/>
    </location>
</feature>
<reference evidence="6 7" key="1">
    <citation type="submission" date="2017-08" db="EMBL/GenBank/DDBJ databases">
        <title>Acidophilic green algal genome provides insights into adaptation to an acidic environment.</title>
        <authorList>
            <person name="Hirooka S."/>
            <person name="Hirose Y."/>
            <person name="Kanesaki Y."/>
            <person name="Higuchi S."/>
            <person name="Fujiwara T."/>
            <person name="Onuma R."/>
            <person name="Era A."/>
            <person name="Ohbayashi R."/>
            <person name="Uzuka A."/>
            <person name="Nozaki H."/>
            <person name="Yoshikawa H."/>
            <person name="Miyagishima S.Y."/>
        </authorList>
    </citation>
    <scope>NUCLEOTIDE SEQUENCE [LARGE SCALE GENOMIC DNA]</scope>
    <source>
        <strain evidence="6 7">NIES-2499</strain>
    </source>
</reference>
<evidence type="ECO:0000256" key="4">
    <source>
        <dbReference type="SAM" id="MobiDB-lite"/>
    </source>
</evidence>
<dbReference type="InterPro" id="IPR027483">
    <property type="entry name" value="PInositol-4-P-4/5-kinase_C_sf"/>
</dbReference>
<comment type="caution">
    <text evidence="6">The sequence shown here is derived from an EMBL/GenBank/DDBJ whole genome shotgun (WGS) entry which is preliminary data.</text>
</comment>
<keyword evidence="7" id="KW-1185">Reference proteome</keyword>
<dbReference type="GO" id="GO:0016308">
    <property type="term" value="F:1-phosphatidylinositol-4-phosphate 5-kinase activity"/>
    <property type="evidence" value="ECO:0007669"/>
    <property type="project" value="UniProtKB-EC"/>
</dbReference>
<keyword evidence="3" id="KW-0067">ATP-binding</keyword>
<feature type="compositionally biased region" description="Polar residues" evidence="4">
    <location>
        <begin position="607"/>
        <end position="618"/>
    </location>
</feature>
<dbReference type="EMBL" id="BEGY01000004">
    <property type="protein sequence ID" value="GAX73551.1"/>
    <property type="molecule type" value="Genomic_DNA"/>
</dbReference>
<dbReference type="Proteomes" id="UP000232323">
    <property type="component" value="Unassembled WGS sequence"/>
</dbReference>
<dbReference type="EC" id="2.7.1.68" evidence="1"/>
<dbReference type="InterPro" id="IPR002498">
    <property type="entry name" value="PInositol-4-P-4/5-kinase_core"/>
</dbReference>
<feature type="compositionally biased region" description="Polar residues" evidence="4">
    <location>
        <begin position="474"/>
        <end position="484"/>
    </location>
</feature>
<dbReference type="Pfam" id="PF02493">
    <property type="entry name" value="MORN"/>
    <property type="match status" value="8"/>
</dbReference>
<dbReference type="SMART" id="SM00698">
    <property type="entry name" value="MORN"/>
    <property type="match status" value="8"/>
</dbReference>
<dbReference type="Gene3D" id="3.30.810.10">
    <property type="entry name" value="2-Layer Sandwich"/>
    <property type="match status" value="1"/>
</dbReference>
<gene>
    <name evidence="6" type="ORF">CEUSTIGMA_g1002.t1</name>
</gene>
<keyword evidence="3" id="KW-0547">Nucleotide-binding</keyword>
<dbReference type="SMART" id="SM00330">
    <property type="entry name" value="PIPKc"/>
    <property type="match status" value="1"/>
</dbReference>
<evidence type="ECO:0000256" key="3">
    <source>
        <dbReference type="PROSITE-ProRule" id="PRU00781"/>
    </source>
</evidence>
<feature type="domain" description="PIPK" evidence="5">
    <location>
        <begin position="720"/>
        <end position="1172"/>
    </location>
</feature>
<accession>A0A250WRZ1</accession>
<dbReference type="SUPFAM" id="SSF82185">
    <property type="entry name" value="Histone H3 K4-specific methyltransferase SET7/9 N-terminal domain"/>
    <property type="match status" value="3"/>
</dbReference>
<evidence type="ECO:0000256" key="1">
    <source>
        <dbReference type="ARBA" id="ARBA00012172"/>
    </source>
</evidence>
<dbReference type="STRING" id="1157962.A0A250WRZ1"/>
<dbReference type="SUPFAM" id="SSF56104">
    <property type="entry name" value="SAICAR synthase-like"/>
    <property type="match status" value="1"/>
</dbReference>
<keyword evidence="3" id="KW-0418">Kinase</keyword>
<dbReference type="InterPro" id="IPR023610">
    <property type="entry name" value="PInositol-4/5-P-5/4-kinase"/>
</dbReference>
<dbReference type="GO" id="GO:0005886">
    <property type="term" value="C:plasma membrane"/>
    <property type="evidence" value="ECO:0007669"/>
    <property type="project" value="TreeGrafter"/>
</dbReference>
<name>A0A250WRZ1_9CHLO</name>
<feature type="region of interest" description="Disordered" evidence="4">
    <location>
        <begin position="456"/>
        <end position="488"/>
    </location>
</feature>
<dbReference type="PANTHER" id="PTHR23086:SF8">
    <property type="entry name" value="PHOSPHATIDYLINOSITOL 5-PHOSPHATE 4-KINASE, ISOFORM A"/>
    <property type="match status" value="1"/>
</dbReference>
<evidence type="ECO:0000313" key="7">
    <source>
        <dbReference type="Proteomes" id="UP000232323"/>
    </source>
</evidence>
<organism evidence="6 7">
    <name type="scientific">Chlamydomonas eustigma</name>
    <dbReference type="NCBI Taxonomy" id="1157962"/>
    <lineage>
        <taxon>Eukaryota</taxon>
        <taxon>Viridiplantae</taxon>
        <taxon>Chlorophyta</taxon>
        <taxon>core chlorophytes</taxon>
        <taxon>Chlorophyceae</taxon>
        <taxon>CS clade</taxon>
        <taxon>Chlamydomonadales</taxon>
        <taxon>Chlamydomonadaceae</taxon>
        <taxon>Chlamydomonas</taxon>
    </lineage>
</organism>
<dbReference type="InterPro" id="IPR027484">
    <property type="entry name" value="PInositol-4-P-5-kinase_N"/>
</dbReference>
<dbReference type="AlphaFoldDB" id="A0A250WRZ1"/>
<dbReference type="Gene3D" id="2.20.110.10">
    <property type="entry name" value="Histone H3 K4-specific methyltransferase SET7/9 N-terminal domain"/>
    <property type="match status" value="3"/>
</dbReference>
<sequence length="1176" mass="127976">MSFDGLFGLESSEIVILHKEKDFSNGDHYVGGWRNRMPEGEGIYTWRDASYYEGTWLDGKKHGVGKHVWIAGTTYQGESGIAGTTYQGESGIAGTTYQGESGIAGTTYQGESGIAGTTYQGESGITGTTYQVESGFAGTTYQGESGIAGTTYQGESGIAGTTYQGESGIAGTTYQGESGIAGTTYQGESGIAGTTYQGESGIAGTTYQGESGIAGTTYQGESGIAGTTYQGESGIAGTTYQGEWRDGHMHGVGTFEASNGSRYQGSWLWGKKQGLGKQIFSSGDVYEGIWKSGLPDGPGRYKWATGCEYDGEWRVGHMHGQGSFAWPNGDKYDGEWKDGKEEGLGRFSSADGCQYNGLWSQGKKNGLGLITTTSNTMLSSPQISLPFNLLSNIRRLPSTTSLLGSSFTHMRRPKAPIVRSRTALNSEAEPSGPAVCSRLSEIEASSDLRTDSCDALRQRTGPQRPPLRPPDAASLTSTGHTVTPLNPDEVDTQQLRASVSNYSVSSNDGLLQEQDNWKPSQRRSFLMSLLTGNLSNDSNTDTSHSTSKPIPSADASSASSMRSIHVGPSAPAEKSPIGLFRRGPRREASAPKGLYQRGPRREASEQLDPQRSSLSMPSSELMKVGHPASAANMVAGVLPFSSRKPSVASFLSHLQGEAGQGPQAFLVTYDSGNIMHGVPLPVSDADSILSSISNARKKPGTVRSKIDAAGFKLGKTLSQGHQSYNLMLALQFGLRFSVGRISREPHRREMLGVEFDFKIKQFFPSSGSDITQPHACEDFTWKDYAPMVFRKLRECFNIDAADYMLSLCSDASLRLLNTPGKSGAFFFLSNDNKFFIKSLKKGETTLLFSILPEYFKHVTNHPHTLLTRFYGLHRIIIGGKEYDFVVMSNLFDTKLLLHQKFDLKGSTLGRTAGKSDLDDPHEIYKDLDLKSTFRLAFGWQERLEYQLKADCSFLEACQIMDYSMLLGIHYPKREASDMSKRYSVTDPDNNGNVSVRNFIEVNGDVRFKTAFTPLSDKIKKMKSLDNQTKSDLLELVTVHLKGGTNTRTDVSGAVLPEHSAASNGIRTNADTAEVLALQLGQSRVQLGVNVEAVRYPSAAGRTSAVPGRKREGADGGEEVVLYFGIIDILQEFNPSKRLEHHLKSIVHDSQSISVTNPRTYSQRFQAFMKKVFKKDT</sequence>
<dbReference type="GO" id="GO:0046854">
    <property type="term" value="P:phosphatidylinositol phosphate biosynthetic process"/>
    <property type="evidence" value="ECO:0007669"/>
    <property type="project" value="TreeGrafter"/>
</dbReference>